<protein>
    <submittedName>
        <fullName evidence="2">Uncharacterized protein</fullName>
    </submittedName>
</protein>
<evidence type="ECO:0000313" key="2">
    <source>
        <dbReference type="EMBL" id="GAU97193.1"/>
    </source>
</evidence>
<gene>
    <name evidence="2" type="primary">RvY_08535</name>
    <name evidence="2" type="synonym">RvY_08535.1</name>
    <name evidence="2" type="ORF">RvY_08535-1</name>
</gene>
<evidence type="ECO:0000256" key="1">
    <source>
        <dbReference type="SAM" id="Phobius"/>
    </source>
</evidence>
<evidence type="ECO:0000313" key="3">
    <source>
        <dbReference type="Proteomes" id="UP000186922"/>
    </source>
</evidence>
<dbReference type="AlphaFoldDB" id="A0A1D1VE87"/>
<keyword evidence="1" id="KW-0812">Transmembrane</keyword>
<proteinExistence type="predicted"/>
<keyword evidence="1" id="KW-1133">Transmembrane helix</keyword>
<feature type="transmembrane region" description="Helical" evidence="1">
    <location>
        <begin position="72"/>
        <end position="99"/>
    </location>
</feature>
<name>A0A1D1VE87_RAMVA</name>
<reference evidence="2 3" key="1">
    <citation type="journal article" date="2016" name="Nat. Commun.">
        <title>Extremotolerant tardigrade genome and improved radiotolerance of human cultured cells by tardigrade-unique protein.</title>
        <authorList>
            <person name="Hashimoto T."/>
            <person name="Horikawa D.D."/>
            <person name="Saito Y."/>
            <person name="Kuwahara H."/>
            <person name="Kozuka-Hata H."/>
            <person name="Shin-I T."/>
            <person name="Minakuchi Y."/>
            <person name="Ohishi K."/>
            <person name="Motoyama A."/>
            <person name="Aizu T."/>
            <person name="Enomoto A."/>
            <person name="Kondo K."/>
            <person name="Tanaka S."/>
            <person name="Hara Y."/>
            <person name="Koshikawa S."/>
            <person name="Sagara H."/>
            <person name="Miura T."/>
            <person name="Yokobori S."/>
            <person name="Miyagawa K."/>
            <person name="Suzuki Y."/>
            <person name="Kubo T."/>
            <person name="Oyama M."/>
            <person name="Kohara Y."/>
            <person name="Fujiyama A."/>
            <person name="Arakawa K."/>
            <person name="Katayama T."/>
            <person name="Toyoda A."/>
            <person name="Kunieda T."/>
        </authorList>
    </citation>
    <scope>NUCLEOTIDE SEQUENCE [LARGE SCALE GENOMIC DNA]</scope>
    <source>
        <strain evidence="2 3">YOKOZUNA-1</strain>
    </source>
</reference>
<dbReference type="Proteomes" id="UP000186922">
    <property type="component" value="Unassembled WGS sequence"/>
</dbReference>
<accession>A0A1D1VE87</accession>
<comment type="caution">
    <text evidence="2">The sequence shown here is derived from an EMBL/GenBank/DDBJ whole genome shotgun (WGS) entry which is preliminary data.</text>
</comment>
<sequence>MALHSSTNWRTIHTIHRLKPSLSTSVLFYSGASHRITQPFGRDLMWLSGRVPGNELRCGFDGMKAQCHTSNVGMLTTVVVFLTLLTLLTAFGSAILYWYHKYASGNFHGKMIFLMSTELIFSSEKGQGSS</sequence>
<organism evidence="2 3">
    <name type="scientific">Ramazzottius varieornatus</name>
    <name type="common">Water bear</name>
    <name type="synonym">Tardigrade</name>
    <dbReference type="NCBI Taxonomy" id="947166"/>
    <lineage>
        <taxon>Eukaryota</taxon>
        <taxon>Metazoa</taxon>
        <taxon>Ecdysozoa</taxon>
        <taxon>Tardigrada</taxon>
        <taxon>Eutardigrada</taxon>
        <taxon>Parachela</taxon>
        <taxon>Hypsibioidea</taxon>
        <taxon>Ramazzottiidae</taxon>
        <taxon>Ramazzottius</taxon>
    </lineage>
</organism>
<keyword evidence="3" id="KW-1185">Reference proteome</keyword>
<keyword evidence="1" id="KW-0472">Membrane</keyword>
<dbReference type="EMBL" id="BDGG01000004">
    <property type="protein sequence ID" value="GAU97193.1"/>
    <property type="molecule type" value="Genomic_DNA"/>
</dbReference>